<reference evidence="1" key="1">
    <citation type="submission" date="2019-08" db="EMBL/GenBank/DDBJ databases">
        <title>The complete mitochondrial genome sequence of the medicinal mushroom, Inonotus obliquus.</title>
        <authorList>
            <person name="Agnestisia R."/>
            <person name="Ono A."/>
            <person name="Nakamura L."/>
            <person name="Chino R."/>
            <person name="Aiso H."/>
            <person name="Nezu I."/>
            <person name="Ishiguri H."/>
            <person name="Yokota S."/>
            <person name="Suzuki T."/>
        </authorList>
    </citation>
    <scope>NUCLEOTIDE SEQUENCE</scope>
    <source>
        <strain evidence="1">NBRC113408</strain>
    </source>
</reference>
<protein>
    <submittedName>
        <fullName evidence="1">Uncharacterized protein</fullName>
    </submittedName>
</protein>
<keyword evidence="1" id="KW-0496">Mitochondrion</keyword>
<accession>A0A5A4U7K3</accession>
<dbReference type="RefSeq" id="YP_009693777.1">
    <property type="nucleotide sequence ID" value="NC_044740.1"/>
</dbReference>
<organism evidence="1">
    <name type="scientific">Inonotus obliquus</name>
    <dbReference type="NCBI Taxonomy" id="167356"/>
    <lineage>
        <taxon>Eukaryota</taxon>
        <taxon>Fungi</taxon>
        <taxon>Dikarya</taxon>
        <taxon>Basidiomycota</taxon>
        <taxon>Agaricomycotina</taxon>
        <taxon>Agaricomycetes</taxon>
        <taxon>Hymenochaetales</taxon>
        <taxon>Hymenochaetaceae</taxon>
        <taxon>Inonotus</taxon>
    </lineage>
</organism>
<evidence type="ECO:0000313" key="1">
    <source>
        <dbReference type="EMBL" id="BBN21303.1"/>
    </source>
</evidence>
<dbReference type="AlphaFoldDB" id="A0A5A4U7K3"/>
<gene>
    <name evidence="1" type="primary">orf207</name>
</gene>
<dbReference type="EMBL" id="LC497415">
    <property type="protein sequence ID" value="BBN21303.1"/>
    <property type="molecule type" value="Genomic_DNA"/>
</dbReference>
<name>A0A5A4U7K3_9AGAM</name>
<geneLocation type="mitochondrion" evidence="1"/>
<dbReference type="GeneID" id="41799625"/>
<sequence length="207" mass="24276">MLNNQLAELHLDEIRFIYNAINFSPDCIQFNYNNLASNKFNFVPKYNFYVYKNLESNGSVEFKLFLVNTEKKLIDKLYFEYKDYLILKENSLFYIPVPKHLESIANNNIISNNVNLQSNFQISNTLPVNLLEYNLNNNNINNIFNININLDIYNIKDNNTPNYITEKNRDLSKWSPSSSENNFSNNSPKTLGKSISSFLRNIIFPKK</sequence>
<proteinExistence type="predicted"/>